<evidence type="ECO:0000256" key="2">
    <source>
        <dbReference type="ARBA" id="ARBA00023125"/>
    </source>
</evidence>
<sequence>MKDEKENIERKNFPREVINDVLRAGNWMHERETEHLKQYALSLEQYNVLVLLRKLDGEVINMSTIQAGMISEMSNATRLVEKLRVKGYLTREQSQENRRKVEIKITQKGMLLLTDIDKTQKKHEKKVVKNLTSRELQTLSRLLNKMQIEK</sequence>
<keyword evidence="2" id="KW-0238">DNA-binding</keyword>
<accession>A0ABU2Y428</accession>
<dbReference type="PANTHER" id="PTHR42756">
    <property type="entry name" value="TRANSCRIPTIONAL REGULATOR, MARR"/>
    <property type="match status" value="1"/>
</dbReference>
<dbReference type="RefSeq" id="WP_311591830.1">
    <property type="nucleotide sequence ID" value="NZ_JAVRHV010000001.1"/>
</dbReference>
<dbReference type="SUPFAM" id="SSF46785">
    <property type="entry name" value="Winged helix' DNA-binding domain"/>
    <property type="match status" value="1"/>
</dbReference>
<name>A0ABU2Y428_9FLAO</name>
<dbReference type="InterPro" id="IPR000835">
    <property type="entry name" value="HTH_MarR-typ"/>
</dbReference>
<dbReference type="PRINTS" id="PR00598">
    <property type="entry name" value="HTHMARR"/>
</dbReference>
<evidence type="ECO:0000256" key="3">
    <source>
        <dbReference type="ARBA" id="ARBA00023163"/>
    </source>
</evidence>
<evidence type="ECO:0000259" key="4">
    <source>
        <dbReference type="PROSITE" id="PS50995"/>
    </source>
</evidence>
<dbReference type="SMART" id="SM00347">
    <property type="entry name" value="HTH_MARR"/>
    <property type="match status" value="1"/>
</dbReference>
<dbReference type="EMBL" id="JAVRHV010000001">
    <property type="protein sequence ID" value="MDT0552010.1"/>
    <property type="molecule type" value="Genomic_DNA"/>
</dbReference>
<evidence type="ECO:0000313" key="6">
    <source>
        <dbReference type="Proteomes" id="UP001252186"/>
    </source>
</evidence>
<dbReference type="InterPro" id="IPR036388">
    <property type="entry name" value="WH-like_DNA-bd_sf"/>
</dbReference>
<dbReference type="PROSITE" id="PS50995">
    <property type="entry name" value="HTH_MARR_2"/>
    <property type="match status" value="1"/>
</dbReference>
<protein>
    <submittedName>
        <fullName evidence="5">MarR family transcriptional regulator</fullName>
    </submittedName>
</protein>
<dbReference type="Pfam" id="PF01047">
    <property type="entry name" value="MarR"/>
    <property type="match status" value="1"/>
</dbReference>
<reference evidence="5 6" key="1">
    <citation type="submission" date="2023-09" db="EMBL/GenBank/DDBJ databases">
        <authorList>
            <person name="Rey-Velasco X."/>
        </authorList>
    </citation>
    <scope>NUCLEOTIDE SEQUENCE [LARGE SCALE GENOMIC DNA]</scope>
    <source>
        <strain evidence="5 6">P050</strain>
    </source>
</reference>
<feature type="domain" description="HTH marR-type" evidence="4">
    <location>
        <begin position="14"/>
        <end position="148"/>
    </location>
</feature>
<keyword evidence="3" id="KW-0804">Transcription</keyword>
<keyword evidence="1" id="KW-0805">Transcription regulation</keyword>
<dbReference type="PANTHER" id="PTHR42756:SF1">
    <property type="entry name" value="TRANSCRIPTIONAL REPRESSOR OF EMRAB OPERON"/>
    <property type="match status" value="1"/>
</dbReference>
<organism evidence="5 6">
    <name type="scientific">Urechidicola vernalis</name>
    <dbReference type="NCBI Taxonomy" id="3075600"/>
    <lineage>
        <taxon>Bacteria</taxon>
        <taxon>Pseudomonadati</taxon>
        <taxon>Bacteroidota</taxon>
        <taxon>Flavobacteriia</taxon>
        <taxon>Flavobacteriales</taxon>
        <taxon>Flavobacteriaceae</taxon>
        <taxon>Urechidicola</taxon>
    </lineage>
</organism>
<dbReference type="InterPro" id="IPR036390">
    <property type="entry name" value="WH_DNA-bd_sf"/>
</dbReference>
<dbReference type="Gene3D" id="1.10.10.10">
    <property type="entry name" value="Winged helix-like DNA-binding domain superfamily/Winged helix DNA-binding domain"/>
    <property type="match status" value="1"/>
</dbReference>
<dbReference type="Proteomes" id="UP001252186">
    <property type="component" value="Unassembled WGS sequence"/>
</dbReference>
<proteinExistence type="predicted"/>
<evidence type="ECO:0000313" key="5">
    <source>
        <dbReference type="EMBL" id="MDT0552010.1"/>
    </source>
</evidence>
<evidence type="ECO:0000256" key="1">
    <source>
        <dbReference type="ARBA" id="ARBA00023015"/>
    </source>
</evidence>
<comment type="caution">
    <text evidence="5">The sequence shown here is derived from an EMBL/GenBank/DDBJ whole genome shotgun (WGS) entry which is preliminary data.</text>
</comment>
<keyword evidence="6" id="KW-1185">Reference proteome</keyword>
<gene>
    <name evidence="5" type="ORF">RM519_02010</name>
</gene>